<protein>
    <submittedName>
        <fullName evidence="2">Uncharacterized protein</fullName>
    </submittedName>
</protein>
<dbReference type="WBParaSite" id="nRc.2.0.1.t47034-RA">
    <property type="protein sequence ID" value="nRc.2.0.1.t47034-RA"/>
    <property type="gene ID" value="nRc.2.0.1.g47034"/>
</dbReference>
<keyword evidence="1" id="KW-1185">Reference proteome</keyword>
<sequence length="145" mass="16562">MNKTQLIIEQYSNATVANFGQFRKTDFIHFFVLQHDESTKKMKKWKNQFDLDFNDAFDAKLGMDTKLGFFSSTLDAKLRRTPSQEGRQVEISVVSNIALDAKLGQTPSWDGHQTLCKIGSPLVSEQLVVDEDFDQFIFGDRLSMS</sequence>
<reference evidence="2" key="1">
    <citation type="submission" date="2022-11" db="UniProtKB">
        <authorList>
            <consortium name="WormBaseParasite"/>
        </authorList>
    </citation>
    <scope>IDENTIFICATION</scope>
</reference>
<evidence type="ECO:0000313" key="2">
    <source>
        <dbReference type="WBParaSite" id="nRc.2.0.1.t47034-RA"/>
    </source>
</evidence>
<name>A0A915L7M3_ROMCU</name>
<evidence type="ECO:0000313" key="1">
    <source>
        <dbReference type="Proteomes" id="UP000887565"/>
    </source>
</evidence>
<proteinExistence type="predicted"/>
<dbReference type="Proteomes" id="UP000887565">
    <property type="component" value="Unplaced"/>
</dbReference>
<dbReference type="AlphaFoldDB" id="A0A915L7M3"/>
<accession>A0A915L7M3</accession>
<organism evidence="1 2">
    <name type="scientific">Romanomermis culicivorax</name>
    <name type="common">Nematode worm</name>
    <dbReference type="NCBI Taxonomy" id="13658"/>
    <lineage>
        <taxon>Eukaryota</taxon>
        <taxon>Metazoa</taxon>
        <taxon>Ecdysozoa</taxon>
        <taxon>Nematoda</taxon>
        <taxon>Enoplea</taxon>
        <taxon>Dorylaimia</taxon>
        <taxon>Mermithida</taxon>
        <taxon>Mermithoidea</taxon>
        <taxon>Mermithidae</taxon>
        <taxon>Romanomermis</taxon>
    </lineage>
</organism>